<sequence>MAHDDKLRAYLKRATTDLQETRRKLREAEEAHREPIAVIGMSGRYPGGVTSPEELWRLVSDGVDAVSDFPTDRGWNTEAVYDPEPGRPGRTYVRRGGFLHDAAEFDADFFGISPREAPETDPQQRLLLEVSWEALERAGIDPTTLKGSRTGVFAGLMHHDYPRSTTAGSIVSGIVSYTFGLEGPAVTTDTACSSSLVALHLACQSLRAGDSTLALAGGVCVMATPQLFIEFSRQRALSPDGRCRSFAADADGAGWSEGAGVLVLERLSDARRNGHPVLAVVRGSAVNQDGASNGLMAPNGPAQQRVIKAALRNAGLTAADVDAVEAHGTGTTLGDPIEAQAILATYGQDRPEDRPLWLGSIKSNMGHPQAAAGVAGVMKMILALQHETLPRTLHAERPTPHVDWSAGRVRLLTDEVPWPGGERPRRFGVSSFGISGTNAHAVIEEAPAPAAPEAGTGTGPAPAAEAVRHPSVPYAWTLSARDETALRTRAAQLRTHLLDRPAADPADVARSLAATRTLFEHRAVAVGADRTELLAALDRIAAGEGPTGPAGGAPAGRTAFLFTGQGAQRVGMGAGLYAAHPAYRDAFDAVCAELDGGLPRPLREVVFAAEGSAEAALLDRTVFTQAALFATEVALHRLVESFGVRPDVLIGHSVGEIAAAHVAGVLSLPDAATLVAARGRLMEALPEGGAMTAVRATEERVLPLLAGREDRVGLAAVNGETSVVLSGDAEAVAEVAALLAEQGDQTHELRVSHAFHSPRMDAMLDDFADVLATLDFHVPTVPVVSNVTGLPADGDDLRTPDYWVRHVRGTVRFHDGVRALAGLGVTACLEIGPGATLTALAGATLDDDTPCLPLLRPGTPEPETVAAALAALHTHGTDVDWAAYAGPGHHHVDLPTYPFRRRRHWADPEETAPAAPARAGAADGAFWSAVESHDLDGLTRLLDAGADGRASLEPLLPLLSDWHRQSVDQAVVDGWRYRVAWHPRPAAPSGTLDGTWLLAVPADGVTDAWADATERALTDRGATVLRLRATGADTDRAGMTGHLSRLLATAGPLAGAVSLLGQDETPDPAAPLAPRGLTTTVALVQALADLDVTAPVWSVTRGAVAAGRSEPLPHPGQARVWGLGRVVALENPALWGGLVDLPAAPPGTVPDDAPDERILARLADVLAAPAGEDQLAVRAAGTSVRRLERATGATSPARGTWRPTGTVLVTGGTGAVGTLVARWLAGAGADHLLLTSRRGEEAPGALDLKRELTALGARVTLAACDVADRDAVAALLKELPADAPLTAVMHAAGVLDDGTVGSLTPDRLAGVLGPKAEAARNLHELTQDLDLTAFVSFSSIAGLLGGAGQAAYAAANAYLDALADHRRARGLPATSVAWGPWGGGGMAAQDDVQERAWWRGLTELDPGLAVAALHEILERDETGIGVVDADWEALAPAFTAGRPSPLLHGVPEAARALAPRTGTPDGPADADTLGRRLSALTPEERDTALLDLVRGQVATVLGHAESEAVPPHRAFKEMGFDSLTAVDFRNRMNAATGLKLPATLLFDYTSPATLAEHLHGELAPAAAGPAAGAATELDRMEAAVASMAPDEIERAKVVPRLQALLARLNEAHAPQQAAAVADQLKAASADELFDFIDKELGIS</sequence>
<dbReference type="CDD" id="cd08952">
    <property type="entry name" value="KR_1_SDR_x"/>
    <property type="match status" value="1"/>
</dbReference>
<evidence type="ECO:0000256" key="5">
    <source>
        <dbReference type="ARBA" id="ARBA00023194"/>
    </source>
</evidence>
<dbReference type="Gene3D" id="3.40.47.10">
    <property type="match status" value="1"/>
</dbReference>
<dbReference type="SMART" id="SM00823">
    <property type="entry name" value="PKS_PP"/>
    <property type="match status" value="1"/>
</dbReference>
<dbReference type="SUPFAM" id="SSF101173">
    <property type="entry name" value="Docking domain B of the erythromycin polyketide synthase (DEBS)"/>
    <property type="match status" value="1"/>
</dbReference>
<dbReference type="NCBIfam" id="NF045894">
    <property type="entry name" value="PKS_plus_SDR"/>
    <property type="match status" value="1"/>
</dbReference>
<dbReference type="FunFam" id="3.40.47.10:FF:000019">
    <property type="entry name" value="Polyketide synthase type I"/>
    <property type="match status" value="1"/>
</dbReference>
<evidence type="ECO:0000259" key="8">
    <source>
        <dbReference type="PROSITE" id="PS50075"/>
    </source>
</evidence>
<dbReference type="InterPro" id="IPR013968">
    <property type="entry name" value="PKS_KR"/>
</dbReference>
<dbReference type="GO" id="GO:0004312">
    <property type="term" value="F:fatty acid synthase activity"/>
    <property type="evidence" value="ECO:0007669"/>
    <property type="project" value="TreeGrafter"/>
</dbReference>
<dbReference type="GO" id="GO:0004315">
    <property type="term" value="F:3-oxoacyl-[acyl-carrier-protein] synthase activity"/>
    <property type="evidence" value="ECO:0007669"/>
    <property type="project" value="InterPro"/>
</dbReference>
<dbReference type="Pfam" id="PF00550">
    <property type="entry name" value="PP-binding"/>
    <property type="match status" value="1"/>
</dbReference>
<dbReference type="EMBL" id="BNBE01000001">
    <property type="protein sequence ID" value="GHF79096.1"/>
    <property type="molecule type" value="Genomic_DNA"/>
</dbReference>
<dbReference type="Pfam" id="PF02801">
    <property type="entry name" value="Ketoacyl-synt_C"/>
    <property type="match status" value="1"/>
</dbReference>
<reference evidence="10" key="1">
    <citation type="journal article" date="2014" name="Int. J. Syst. Evol. Microbiol.">
        <title>Complete genome sequence of Corynebacterium casei LMG S-19264T (=DSM 44701T), isolated from a smear-ripened cheese.</title>
        <authorList>
            <consortium name="US DOE Joint Genome Institute (JGI-PGF)"/>
            <person name="Walter F."/>
            <person name="Albersmeier A."/>
            <person name="Kalinowski J."/>
            <person name="Ruckert C."/>
        </authorList>
    </citation>
    <scope>NUCLEOTIDE SEQUENCE</scope>
    <source>
        <strain evidence="10">JCM 4122</strain>
    </source>
</reference>
<dbReference type="Pfam" id="PF18369">
    <property type="entry name" value="PKS_DE"/>
    <property type="match status" value="1"/>
</dbReference>
<dbReference type="InterPro" id="IPR032821">
    <property type="entry name" value="PKS_assoc"/>
</dbReference>
<protein>
    <submittedName>
        <fullName evidence="10">Uncharacterized protein</fullName>
    </submittedName>
</protein>
<dbReference type="InterPro" id="IPR014031">
    <property type="entry name" value="Ketoacyl_synth_C"/>
</dbReference>
<dbReference type="InterPro" id="IPR020841">
    <property type="entry name" value="PKS_Beta-ketoAc_synthase_dom"/>
</dbReference>
<dbReference type="InterPro" id="IPR036299">
    <property type="entry name" value="Polyketide_synth_docking_sf"/>
</dbReference>
<dbReference type="PROSITE" id="PS50075">
    <property type="entry name" value="CARRIER"/>
    <property type="match status" value="1"/>
</dbReference>
<dbReference type="InterPro" id="IPR018201">
    <property type="entry name" value="Ketoacyl_synth_AS"/>
</dbReference>
<dbReference type="GO" id="GO:0031177">
    <property type="term" value="F:phosphopantetheine binding"/>
    <property type="evidence" value="ECO:0007669"/>
    <property type="project" value="InterPro"/>
</dbReference>
<keyword evidence="3" id="KW-0597">Phosphoprotein</keyword>
<evidence type="ECO:0000259" key="9">
    <source>
        <dbReference type="PROSITE" id="PS52004"/>
    </source>
</evidence>
<evidence type="ECO:0000256" key="3">
    <source>
        <dbReference type="ARBA" id="ARBA00022553"/>
    </source>
</evidence>
<dbReference type="Pfam" id="PF00698">
    <property type="entry name" value="Acyl_transf_1"/>
    <property type="match status" value="1"/>
</dbReference>
<name>A0A919BBE6_STRFL</name>
<dbReference type="SUPFAM" id="SSF51735">
    <property type="entry name" value="NAD(P)-binding Rossmann-fold domains"/>
    <property type="match status" value="2"/>
</dbReference>
<dbReference type="Gene3D" id="1.10.1200.10">
    <property type="entry name" value="ACP-like"/>
    <property type="match status" value="1"/>
</dbReference>
<dbReference type="GO" id="GO:0006633">
    <property type="term" value="P:fatty acid biosynthetic process"/>
    <property type="evidence" value="ECO:0007669"/>
    <property type="project" value="InterPro"/>
</dbReference>
<dbReference type="InterPro" id="IPR057326">
    <property type="entry name" value="KR_dom"/>
</dbReference>
<reference evidence="10" key="2">
    <citation type="submission" date="2020-09" db="EMBL/GenBank/DDBJ databases">
        <authorList>
            <person name="Sun Q."/>
            <person name="Ohkuma M."/>
        </authorList>
    </citation>
    <scope>NUCLEOTIDE SEQUENCE</scope>
    <source>
        <strain evidence="10">JCM 4122</strain>
    </source>
</reference>
<keyword evidence="7" id="KW-0012">Acyltransferase</keyword>
<comment type="cofactor">
    <cofactor evidence="1">
        <name>pantetheine 4'-phosphate</name>
        <dbReference type="ChEBI" id="CHEBI:47942"/>
    </cofactor>
</comment>
<dbReference type="PANTHER" id="PTHR43775:SF51">
    <property type="entry name" value="INACTIVE PHENOLPHTHIOCEROL SYNTHESIS POLYKETIDE SYNTHASE TYPE I PKS1-RELATED"/>
    <property type="match status" value="1"/>
</dbReference>
<dbReference type="SUPFAM" id="SSF47336">
    <property type="entry name" value="ACP-like"/>
    <property type="match status" value="1"/>
</dbReference>
<dbReference type="Pfam" id="PF16197">
    <property type="entry name" value="KAsynt_C_assoc"/>
    <property type="match status" value="1"/>
</dbReference>
<dbReference type="GO" id="GO:0033068">
    <property type="term" value="P:macrolide biosynthetic process"/>
    <property type="evidence" value="ECO:0007669"/>
    <property type="project" value="UniProtKB-ARBA"/>
</dbReference>
<dbReference type="Gene3D" id="3.40.50.720">
    <property type="entry name" value="NAD(P)-binding Rossmann-like Domain"/>
    <property type="match status" value="1"/>
</dbReference>
<evidence type="ECO:0000256" key="6">
    <source>
        <dbReference type="ARBA" id="ARBA00023268"/>
    </source>
</evidence>
<dbReference type="InterPro" id="IPR001227">
    <property type="entry name" value="Ac_transferase_dom_sf"/>
</dbReference>
<dbReference type="InterPro" id="IPR016035">
    <property type="entry name" value="Acyl_Trfase/lysoPLipase"/>
</dbReference>
<dbReference type="Proteomes" id="UP000632849">
    <property type="component" value="Unassembled WGS sequence"/>
</dbReference>
<evidence type="ECO:0000256" key="1">
    <source>
        <dbReference type="ARBA" id="ARBA00001957"/>
    </source>
</evidence>
<dbReference type="InterPro" id="IPR050091">
    <property type="entry name" value="PKS_NRPS_Biosynth_Enz"/>
</dbReference>
<dbReference type="SMART" id="SM00822">
    <property type="entry name" value="PKS_KR"/>
    <property type="match status" value="1"/>
</dbReference>
<evidence type="ECO:0000313" key="10">
    <source>
        <dbReference type="EMBL" id="GHF79096.1"/>
    </source>
</evidence>
<dbReference type="Pfam" id="PF08659">
    <property type="entry name" value="KR"/>
    <property type="match status" value="1"/>
</dbReference>
<dbReference type="PROSITE" id="PS52004">
    <property type="entry name" value="KS3_2"/>
    <property type="match status" value="1"/>
</dbReference>
<dbReference type="RefSeq" id="WP_190040600.1">
    <property type="nucleotide sequence ID" value="NZ_BNBE01000001.1"/>
</dbReference>
<proteinExistence type="predicted"/>
<dbReference type="SUPFAM" id="SSF52151">
    <property type="entry name" value="FabD/lysophospholipase-like"/>
    <property type="match status" value="1"/>
</dbReference>
<accession>A0A919BBE6</accession>
<dbReference type="SUPFAM" id="SSF53901">
    <property type="entry name" value="Thiolase-like"/>
    <property type="match status" value="1"/>
</dbReference>
<gene>
    <name evidence="10" type="ORF">GCM10017667_03190</name>
</gene>
<keyword evidence="5" id="KW-0045">Antibiotic biosynthesis</keyword>
<dbReference type="Gene3D" id="3.30.70.3290">
    <property type="match status" value="1"/>
</dbReference>
<dbReference type="InterPro" id="IPR036736">
    <property type="entry name" value="ACP-like_sf"/>
</dbReference>
<feature type="domain" description="Carrier" evidence="8">
    <location>
        <begin position="1487"/>
        <end position="1562"/>
    </location>
</feature>
<keyword evidence="11" id="KW-1185">Reference proteome</keyword>
<dbReference type="PANTHER" id="PTHR43775">
    <property type="entry name" value="FATTY ACID SYNTHASE"/>
    <property type="match status" value="1"/>
</dbReference>
<dbReference type="InterPro" id="IPR016039">
    <property type="entry name" value="Thiolase-like"/>
</dbReference>
<dbReference type="CDD" id="cd00833">
    <property type="entry name" value="PKS"/>
    <property type="match status" value="1"/>
</dbReference>
<feature type="domain" description="Ketosynthase family 3 (KS3)" evidence="9">
    <location>
        <begin position="33"/>
        <end position="445"/>
    </location>
</feature>
<dbReference type="SMART" id="SM01294">
    <property type="entry name" value="PKS_PP_betabranch"/>
    <property type="match status" value="1"/>
</dbReference>
<dbReference type="InterPro" id="IPR015083">
    <property type="entry name" value="NorB/c/GfsB-D-like_docking"/>
</dbReference>
<dbReference type="InterPro" id="IPR014030">
    <property type="entry name" value="Ketoacyl_synth_N"/>
</dbReference>
<dbReference type="SMART" id="SM00827">
    <property type="entry name" value="PKS_AT"/>
    <property type="match status" value="1"/>
</dbReference>
<organism evidence="10 11">
    <name type="scientific">Streptomyces filamentosus</name>
    <name type="common">Streptomyces roseosporus</name>
    <dbReference type="NCBI Taxonomy" id="67294"/>
    <lineage>
        <taxon>Bacteria</taxon>
        <taxon>Bacillati</taxon>
        <taxon>Actinomycetota</taxon>
        <taxon>Actinomycetes</taxon>
        <taxon>Kitasatosporales</taxon>
        <taxon>Streptomycetaceae</taxon>
        <taxon>Streptomyces</taxon>
    </lineage>
</organism>
<dbReference type="InterPro" id="IPR020806">
    <property type="entry name" value="PKS_PP-bd"/>
</dbReference>
<evidence type="ECO:0000256" key="4">
    <source>
        <dbReference type="ARBA" id="ARBA00022679"/>
    </source>
</evidence>
<keyword evidence="2" id="KW-0596">Phosphopantetheine</keyword>
<evidence type="ECO:0000313" key="11">
    <source>
        <dbReference type="Proteomes" id="UP000632849"/>
    </source>
</evidence>
<dbReference type="InterPro" id="IPR036291">
    <property type="entry name" value="NAD(P)-bd_dom_sf"/>
</dbReference>
<dbReference type="FunFam" id="1.10.1200.10:FF:000007">
    <property type="entry name" value="Probable polyketide synthase pks17"/>
    <property type="match status" value="1"/>
</dbReference>
<dbReference type="Gene3D" id="6.10.140.1830">
    <property type="match status" value="1"/>
</dbReference>
<evidence type="ECO:0000256" key="7">
    <source>
        <dbReference type="ARBA" id="ARBA00023315"/>
    </source>
</evidence>
<dbReference type="SMART" id="SM00825">
    <property type="entry name" value="PKS_KS"/>
    <property type="match status" value="1"/>
</dbReference>
<dbReference type="InterPro" id="IPR009081">
    <property type="entry name" value="PP-bd_ACP"/>
</dbReference>
<dbReference type="Gene3D" id="3.40.366.10">
    <property type="entry name" value="Malonyl-Coenzyme A Acyl Carrier Protein, domain 2"/>
    <property type="match status" value="1"/>
</dbReference>
<dbReference type="InterPro" id="IPR014043">
    <property type="entry name" value="Acyl_transferase_dom"/>
</dbReference>
<comment type="caution">
    <text evidence="10">The sequence shown here is derived from an EMBL/GenBank/DDBJ whole genome shotgun (WGS) entry which is preliminary data.</text>
</comment>
<evidence type="ECO:0000256" key="2">
    <source>
        <dbReference type="ARBA" id="ARBA00022450"/>
    </source>
</evidence>
<keyword evidence="4" id="KW-0808">Transferase</keyword>
<dbReference type="InterPro" id="IPR016036">
    <property type="entry name" value="Malonyl_transacylase_ACP-bd"/>
</dbReference>
<keyword evidence="6" id="KW-0511">Multifunctional enzyme</keyword>
<dbReference type="Pfam" id="PF08990">
    <property type="entry name" value="Docking"/>
    <property type="match status" value="1"/>
</dbReference>
<dbReference type="PROSITE" id="PS00606">
    <property type="entry name" value="KS3_1"/>
    <property type="match status" value="1"/>
</dbReference>
<dbReference type="Pfam" id="PF00109">
    <property type="entry name" value="ketoacyl-synt"/>
    <property type="match status" value="1"/>
</dbReference>
<dbReference type="SUPFAM" id="SSF55048">
    <property type="entry name" value="Probable ACP-binding domain of malonyl-CoA ACP transacylase"/>
    <property type="match status" value="1"/>
</dbReference>
<dbReference type="InterPro" id="IPR041618">
    <property type="entry name" value="PKS_DE"/>
</dbReference>